<proteinExistence type="predicted"/>
<protein>
    <submittedName>
        <fullName evidence="1">Uncharacterized protein</fullName>
    </submittedName>
</protein>
<reference evidence="2" key="1">
    <citation type="journal article" date="2019" name="Int. J. Syst. Evol. Microbiol.">
        <title>The Global Catalogue of Microorganisms (GCM) 10K type strain sequencing project: providing services to taxonomists for standard genome sequencing and annotation.</title>
        <authorList>
            <consortium name="The Broad Institute Genomics Platform"/>
            <consortium name="The Broad Institute Genome Sequencing Center for Infectious Disease"/>
            <person name="Wu L."/>
            <person name="Ma J."/>
        </authorList>
    </citation>
    <scope>NUCLEOTIDE SEQUENCE [LARGE SCALE GENOMIC DNA]</scope>
    <source>
        <strain evidence="2">CGMCC 1.10698</strain>
    </source>
</reference>
<keyword evidence="2" id="KW-1185">Reference proteome</keyword>
<gene>
    <name evidence="1" type="ORF">ACFOW9_03125</name>
</gene>
<evidence type="ECO:0000313" key="1">
    <source>
        <dbReference type="EMBL" id="MFC4264588.1"/>
    </source>
</evidence>
<dbReference type="EMBL" id="JBHSCQ010000004">
    <property type="protein sequence ID" value="MFC4264588.1"/>
    <property type="molecule type" value="Genomic_DNA"/>
</dbReference>
<dbReference type="RefSeq" id="WP_230067761.1">
    <property type="nucleotide sequence ID" value="NZ_BAABLL010000001.1"/>
</dbReference>
<dbReference type="Proteomes" id="UP001595773">
    <property type="component" value="Unassembled WGS sequence"/>
</dbReference>
<sequence>MNGMKDSQCYETAVNRRELIIDAFMQGGVNNVPNTLALAQLEATLALAYEQRTANLIDYVDKIDDTSAAIPVVTEIKNRLGVNEGATR</sequence>
<name>A0ABV8QXL9_9MICC</name>
<organism evidence="1 2">
    <name type="scientific">Arthrobacter cryoconiti</name>
    <dbReference type="NCBI Taxonomy" id="748907"/>
    <lineage>
        <taxon>Bacteria</taxon>
        <taxon>Bacillati</taxon>
        <taxon>Actinomycetota</taxon>
        <taxon>Actinomycetes</taxon>
        <taxon>Micrococcales</taxon>
        <taxon>Micrococcaceae</taxon>
        <taxon>Arthrobacter</taxon>
    </lineage>
</organism>
<accession>A0ABV8QXL9</accession>
<comment type="caution">
    <text evidence="1">The sequence shown here is derived from an EMBL/GenBank/DDBJ whole genome shotgun (WGS) entry which is preliminary data.</text>
</comment>
<evidence type="ECO:0000313" key="2">
    <source>
        <dbReference type="Proteomes" id="UP001595773"/>
    </source>
</evidence>